<evidence type="ECO:0000256" key="2">
    <source>
        <dbReference type="SAM" id="Phobius"/>
    </source>
</evidence>
<feature type="compositionally biased region" description="Low complexity" evidence="1">
    <location>
        <begin position="1222"/>
        <end position="1233"/>
    </location>
</feature>
<dbReference type="PANTHER" id="PTHR30441:SF4">
    <property type="entry name" value="PROTEIN ASMA"/>
    <property type="match status" value="1"/>
</dbReference>
<feature type="transmembrane region" description="Helical" evidence="2">
    <location>
        <begin position="12"/>
        <end position="38"/>
    </location>
</feature>
<feature type="compositionally biased region" description="Basic and acidic residues" evidence="1">
    <location>
        <begin position="1194"/>
        <end position="1221"/>
    </location>
</feature>
<dbReference type="PANTHER" id="PTHR30441">
    <property type="entry name" value="DUF748 DOMAIN-CONTAINING PROTEIN"/>
    <property type="match status" value="1"/>
</dbReference>
<dbReference type="InterPro" id="IPR008023">
    <property type="entry name" value="DUF748"/>
</dbReference>
<evidence type="ECO:0000256" key="1">
    <source>
        <dbReference type="SAM" id="MobiDB-lite"/>
    </source>
</evidence>
<dbReference type="GO" id="GO:0090313">
    <property type="term" value="P:regulation of protein targeting to membrane"/>
    <property type="evidence" value="ECO:0007669"/>
    <property type="project" value="TreeGrafter"/>
</dbReference>
<feature type="region of interest" description="Disordered" evidence="1">
    <location>
        <begin position="1194"/>
        <end position="1281"/>
    </location>
</feature>
<sequence>MWCPARIDWSETLARLFVFIGGLLVLVLTAALVVPYFVDWAGYRSSFEREASALLGRPVTVAGSASARLLPFPSVTFSDVKVGDPDSEPVMTIDKFSMDAELAPFIRGQILIFDMRLERPTASVTIDKDGVVDWAIRPQSPFRATQVKLENVRITDGSVVIRDASTATTRTITDLDATLSAADLSGPWKFDGTLLFNGEKTGVSASTGEVKPDGTLKLRTRITPDGIPAALETDGDVTLNQGALKYAGSIAVRSADELAAAAGTKVAEQAEQPLLSSIRMTGRFEADHANVSIPEFRMEQGTVDDPYIVNGNALFDYGSDPRFEIKADGQQVTFNSENEAIKGARAKHETAAGRLGVFRRLMDQLPIPTIPGTIDLKLPAIVAGDTTIRSVTIDAAPSGGDWIIKQLKAELPGRTQFEANGTLQVGEDFGFDGRLLVASRQPSGLAAWLTDSVDEAIRRLPGAGFSGDVSLHDELQKVDNLELALGGASLKGSLVRSAKGESLPLTQLTLEGGALNADALEAFAAIFGNNGNPVEDGSPQLRGQDLDVHLKAGPVTHDGLVAESLDTAFRLRDGVFDIDKLMIGNVAGATITATGRLEPFKPDPTGSIDSTVLSDDLAPLISALAARAPDFPFLRALNEHAAKFPGLFQETQLSILANTLLAKAGNDEFSLSAAGKTGRMDVTLSGTTTKNPDKLRTLELTMNARSGHAETLMALIGLPSLPLGLAGELEANLALKGDEKDGIQTQLALKALDGQALVDGNFRSADGGLSGEGRASIKAADFEAYLATAGYSLPGFGNGMPVDLASSFQLAKGRLSLPDLSGQVNGTKLSGRLGLAIENNVPAVQGDVTLARLDLPSVAQFMLGADALDGEGRQKWPKQAFAAAPLFPVAFNVKLAAGEADAGLLGSIGKFQANAGLKDGSLRFDEAKGELLGGRFDGMFELRNTSGTGLATGQFTLDQTALDALYKPIEGEPPLKGKAKISASINATGTSVTEMMESVAGSGVVSVSDLAINAINPAALKPILVDADAMEGPVTAASVTATIGKYLHAGTFNAGAADFAFTIAGGMARTSTFQLESAGAALTADLRFNFPQTTLASQGRFTFDPGIAVVAGADPVIEFNLSGPWDAPKLALNRQPLEQFLTQRALEREQQRVETLQAALVEKQRLRREAQLYQARADERVRLAEEARLKAEQEAREAAERAAAEERAAQERAEAERKAAEEAAASKALEQSQPAPPPVQPQQPEQGGATAQPQGTGTINKQSVDEFLKTLEPKSLEPKIQ</sequence>
<keyword evidence="2" id="KW-1133">Transmembrane helix</keyword>
<dbReference type="Proteomes" id="UP000232163">
    <property type="component" value="Unassembled WGS sequence"/>
</dbReference>
<gene>
    <name evidence="3" type="ORF">B5P45_05430</name>
</gene>
<reference evidence="3 4" key="1">
    <citation type="journal article" date="2017" name="Int J Environ Stud">
        <title>Does the Miocene-Pliocene relict legume Oxytropis triphylla form nitrogen-fixing nodules with a combination of bacterial strains?</title>
        <authorList>
            <person name="Safronova V."/>
            <person name="Belimov A."/>
            <person name="Sazanova A."/>
            <person name="Kuznetsova I."/>
            <person name="Popova J."/>
            <person name="Andronov E."/>
            <person name="Verkhozina A."/>
            <person name="Tikhonovich I."/>
        </authorList>
    </citation>
    <scope>NUCLEOTIDE SEQUENCE [LARGE SCALE GENOMIC DNA]</scope>
    <source>
        <strain evidence="3 4">Tri-38</strain>
    </source>
</reference>
<keyword evidence="4" id="KW-1185">Reference proteome</keyword>
<dbReference type="InterPro" id="IPR017023">
    <property type="entry name" value="UCP034039"/>
</dbReference>
<organism evidence="3 4">
    <name type="scientific">Phyllobacterium zundukense</name>
    <dbReference type="NCBI Taxonomy" id="1867719"/>
    <lineage>
        <taxon>Bacteria</taxon>
        <taxon>Pseudomonadati</taxon>
        <taxon>Pseudomonadota</taxon>
        <taxon>Alphaproteobacteria</taxon>
        <taxon>Hyphomicrobiales</taxon>
        <taxon>Phyllobacteriaceae</taxon>
        <taxon>Phyllobacterium</taxon>
    </lineage>
</organism>
<keyword evidence="2" id="KW-0472">Membrane</keyword>
<dbReference type="KEGG" id="pht:BLM14_05010"/>
<feature type="compositionally biased region" description="Basic and acidic residues" evidence="1">
    <location>
        <begin position="1263"/>
        <end position="1281"/>
    </location>
</feature>
<protein>
    <recommendedName>
        <fullName evidence="5">Cell envelope biogenesis protein AsmA</fullName>
    </recommendedName>
</protein>
<feature type="compositionally biased region" description="Low complexity" evidence="1">
    <location>
        <begin position="1242"/>
        <end position="1258"/>
    </location>
</feature>
<dbReference type="EMBL" id="MZMT01000014">
    <property type="protein sequence ID" value="PIO45973.1"/>
    <property type="molecule type" value="Genomic_DNA"/>
</dbReference>
<dbReference type="GO" id="GO:0005886">
    <property type="term" value="C:plasma membrane"/>
    <property type="evidence" value="ECO:0007669"/>
    <property type="project" value="TreeGrafter"/>
</dbReference>
<dbReference type="PIRSF" id="PIRSF034039">
    <property type="entry name" value="UCP034039"/>
    <property type="match status" value="1"/>
</dbReference>
<dbReference type="Pfam" id="PF05359">
    <property type="entry name" value="DUF748"/>
    <property type="match status" value="1"/>
</dbReference>
<dbReference type="InterPro" id="IPR052894">
    <property type="entry name" value="AsmA-related"/>
</dbReference>
<evidence type="ECO:0000313" key="3">
    <source>
        <dbReference type="EMBL" id="PIO45973.1"/>
    </source>
</evidence>
<accession>A0A2N9W2K5</accession>
<keyword evidence="2" id="KW-0812">Transmembrane</keyword>
<evidence type="ECO:0008006" key="5">
    <source>
        <dbReference type="Google" id="ProtNLM"/>
    </source>
</evidence>
<evidence type="ECO:0000313" key="4">
    <source>
        <dbReference type="Proteomes" id="UP000232163"/>
    </source>
</evidence>
<name>A0A2N9W2K5_9HYPH</name>
<dbReference type="RefSeq" id="WP_099998382.1">
    <property type="nucleotide sequence ID" value="NZ_MZMT01000014.1"/>
</dbReference>
<proteinExistence type="predicted"/>
<comment type="caution">
    <text evidence="3">The sequence shown here is derived from an EMBL/GenBank/DDBJ whole genome shotgun (WGS) entry which is preliminary data.</text>
</comment>